<dbReference type="Pfam" id="PF01488">
    <property type="entry name" value="Shikimate_DH"/>
    <property type="match status" value="1"/>
</dbReference>
<feature type="site" description="Important for activity" evidence="9 13">
    <location>
        <position position="104"/>
    </location>
</feature>
<evidence type="ECO:0000256" key="2">
    <source>
        <dbReference type="ARBA" id="ARBA00005916"/>
    </source>
</evidence>
<organism evidence="19 20">
    <name type="scientific">Humisphaera borealis</name>
    <dbReference type="NCBI Taxonomy" id="2807512"/>
    <lineage>
        <taxon>Bacteria</taxon>
        <taxon>Pseudomonadati</taxon>
        <taxon>Planctomycetota</taxon>
        <taxon>Phycisphaerae</taxon>
        <taxon>Tepidisphaerales</taxon>
        <taxon>Tepidisphaeraceae</taxon>
        <taxon>Humisphaera</taxon>
    </lineage>
</organism>
<evidence type="ECO:0000256" key="8">
    <source>
        <dbReference type="ARBA" id="ARBA00068659"/>
    </source>
</evidence>
<evidence type="ECO:0000256" key="5">
    <source>
        <dbReference type="ARBA" id="ARBA00023002"/>
    </source>
</evidence>
<evidence type="ECO:0000256" key="14">
    <source>
        <dbReference type="RuleBase" id="RU000584"/>
    </source>
</evidence>
<evidence type="ECO:0000256" key="7">
    <source>
        <dbReference type="ARBA" id="ARBA00047464"/>
    </source>
</evidence>
<dbReference type="SUPFAM" id="SSF69075">
    <property type="entry name" value="Glutamyl tRNA-reductase dimerization domain"/>
    <property type="match status" value="1"/>
</dbReference>
<dbReference type="KEGG" id="hbs:IPV69_19265"/>
<protein>
    <recommendedName>
        <fullName evidence="8 9">Glutamyl-tRNA reductase</fullName>
        <shortName evidence="9">GluTR</shortName>
        <ecNumber evidence="3 9">1.2.1.70</ecNumber>
    </recommendedName>
</protein>
<comment type="domain">
    <text evidence="9">Possesses an unusual extended V-shaped dimeric structure with each monomer consisting of three distinct domains arranged along a curved 'spinal' alpha-helix. The N-terminal catalytic domain specifically recognizes the glutamate moiety of the substrate. The second domain is the NADPH-binding domain, and the third C-terminal domain is responsible for dimerization.</text>
</comment>
<name>A0A7M2WT75_9BACT</name>
<feature type="region of interest" description="Disordered" evidence="15">
    <location>
        <begin position="428"/>
        <end position="460"/>
    </location>
</feature>
<comment type="function">
    <text evidence="9">Catalyzes the NADPH-dependent reduction of glutamyl-tRNA(Glu) to glutamate 1-semialdehyde (GSA).</text>
</comment>
<feature type="binding site" evidence="9 11">
    <location>
        <position position="114"/>
    </location>
    <ligand>
        <name>substrate</name>
    </ligand>
</feature>
<dbReference type="InterPro" id="IPR015895">
    <property type="entry name" value="4pyrrol_synth_GluRdtase_N"/>
</dbReference>
<evidence type="ECO:0000256" key="3">
    <source>
        <dbReference type="ARBA" id="ARBA00012970"/>
    </source>
</evidence>
<feature type="domain" description="Tetrapyrrole biosynthesis glutamyl-tRNA reductase dimerisation" evidence="16">
    <location>
        <begin position="326"/>
        <end position="424"/>
    </location>
</feature>
<evidence type="ECO:0000256" key="6">
    <source>
        <dbReference type="ARBA" id="ARBA00023244"/>
    </source>
</evidence>
<evidence type="ECO:0000256" key="11">
    <source>
        <dbReference type="PIRSR" id="PIRSR000445-2"/>
    </source>
</evidence>
<feature type="compositionally biased region" description="Polar residues" evidence="15">
    <location>
        <begin position="443"/>
        <end position="452"/>
    </location>
</feature>
<dbReference type="GO" id="GO:0019353">
    <property type="term" value="P:protoporphyrinogen IX biosynthetic process from glutamate"/>
    <property type="evidence" value="ECO:0007669"/>
    <property type="project" value="TreeGrafter"/>
</dbReference>
<dbReference type="FunFam" id="3.40.50.720:FF:000031">
    <property type="entry name" value="Glutamyl-tRNA reductase"/>
    <property type="match status" value="1"/>
</dbReference>
<dbReference type="HAMAP" id="MF_00087">
    <property type="entry name" value="Glu_tRNA_reductase"/>
    <property type="match status" value="1"/>
</dbReference>
<dbReference type="UniPathway" id="UPA00251">
    <property type="reaction ID" value="UER00316"/>
</dbReference>
<dbReference type="InterPro" id="IPR036343">
    <property type="entry name" value="GluRdtase_N_sf"/>
</dbReference>
<feature type="domain" description="Quinate/shikimate 5-dehydrogenase/glutamyl-tRNA reductase" evidence="17">
    <location>
        <begin position="177"/>
        <end position="311"/>
    </location>
</feature>
<feature type="active site" description="Nucleophile" evidence="9 10">
    <location>
        <position position="51"/>
    </location>
</feature>
<dbReference type="Gene3D" id="3.40.50.720">
    <property type="entry name" value="NAD(P)-binding Rossmann-like Domain"/>
    <property type="match status" value="1"/>
</dbReference>
<feature type="binding site" evidence="9 11">
    <location>
        <begin position="119"/>
        <end position="121"/>
    </location>
    <ligand>
        <name>substrate</name>
    </ligand>
</feature>
<comment type="similarity">
    <text evidence="2 9 14">Belongs to the glutamyl-tRNA reductase family.</text>
</comment>
<keyword evidence="5 9" id="KW-0560">Oxidoreductase</keyword>
<dbReference type="CDD" id="cd05213">
    <property type="entry name" value="NAD_bind_Glutamyl_tRNA_reduct"/>
    <property type="match status" value="1"/>
</dbReference>
<feature type="binding site" evidence="9 11">
    <location>
        <begin position="50"/>
        <end position="53"/>
    </location>
    <ligand>
        <name>substrate</name>
    </ligand>
</feature>
<dbReference type="InterPro" id="IPR006151">
    <property type="entry name" value="Shikm_DH/Glu-tRNA_Rdtase"/>
</dbReference>
<evidence type="ECO:0000256" key="4">
    <source>
        <dbReference type="ARBA" id="ARBA00022857"/>
    </source>
</evidence>
<comment type="miscellaneous">
    <text evidence="9">During catalysis, the active site Cys acts as a nucleophile attacking the alpha-carbonyl group of tRNA-bound glutamate with the formation of a thioester intermediate between enzyme and glutamate, and the concomitant release of tRNA(Glu). The thioester intermediate is finally reduced by direct hydride transfer from NADPH, to form the product GSA.</text>
</comment>
<evidence type="ECO:0000259" key="16">
    <source>
        <dbReference type="Pfam" id="PF00745"/>
    </source>
</evidence>
<dbReference type="Pfam" id="PF00745">
    <property type="entry name" value="GlutR_dimer"/>
    <property type="match status" value="1"/>
</dbReference>
<dbReference type="NCBIfam" id="TIGR01035">
    <property type="entry name" value="hemA"/>
    <property type="match status" value="1"/>
</dbReference>
<evidence type="ECO:0000313" key="20">
    <source>
        <dbReference type="Proteomes" id="UP000593765"/>
    </source>
</evidence>
<evidence type="ECO:0000256" key="13">
    <source>
        <dbReference type="PIRSR" id="PIRSR000445-4"/>
    </source>
</evidence>
<dbReference type="FunFam" id="3.30.460.30:FF:000001">
    <property type="entry name" value="Glutamyl-tRNA reductase"/>
    <property type="match status" value="1"/>
</dbReference>
<dbReference type="PROSITE" id="PS00747">
    <property type="entry name" value="GLUTR"/>
    <property type="match status" value="1"/>
</dbReference>
<dbReference type="EMBL" id="CP063458">
    <property type="protein sequence ID" value="QOV88372.1"/>
    <property type="molecule type" value="Genomic_DNA"/>
</dbReference>
<dbReference type="SUPFAM" id="SSF69742">
    <property type="entry name" value="Glutamyl tRNA-reductase catalytic, N-terminal domain"/>
    <property type="match status" value="1"/>
</dbReference>
<dbReference type="InterPro" id="IPR036291">
    <property type="entry name" value="NAD(P)-bd_dom_sf"/>
</dbReference>
<dbReference type="SUPFAM" id="SSF51735">
    <property type="entry name" value="NAD(P)-binding Rossmann-fold domains"/>
    <property type="match status" value="1"/>
</dbReference>
<dbReference type="InterPro" id="IPR015896">
    <property type="entry name" value="4pyrrol_synth_GluRdtase_dimer"/>
</dbReference>
<dbReference type="GO" id="GO:0050661">
    <property type="term" value="F:NADP binding"/>
    <property type="evidence" value="ECO:0007669"/>
    <property type="project" value="InterPro"/>
</dbReference>
<dbReference type="RefSeq" id="WP_206291351.1">
    <property type="nucleotide sequence ID" value="NZ_CP063458.1"/>
</dbReference>
<accession>A0A7M2WT75</accession>
<dbReference type="PIRSF" id="PIRSF000445">
    <property type="entry name" value="4pyrrol_synth_GluRdtase"/>
    <property type="match status" value="1"/>
</dbReference>
<dbReference type="PANTHER" id="PTHR43013">
    <property type="entry name" value="GLUTAMYL-TRNA REDUCTASE"/>
    <property type="match status" value="1"/>
</dbReference>
<reference evidence="19 20" key="1">
    <citation type="submission" date="2020-10" db="EMBL/GenBank/DDBJ databases">
        <title>Wide distribution of Phycisphaera-like planctomycetes from WD2101 soil group in peatlands and genome analysis of the first cultivated representative.</title>
        <authorList>
            <person name="Dedysh S.N."/>
            <person name="Beletsky A.V."/>
            <person name="Ivanova A."/>
            <person name="Kulichevskaya I.S."/>
            <person name="Suzina N.E."/>
            <person name="Philippov D.A."/>
            <person name="Rakitin A.L."/>
            <person name="Mardanov A.V."/>
            <person name="Ravin N.V."/>
        </authorList>
    </citation>
    <scope>NUCLEOTIDE SEQUENCE [LARGE SCALE GENOMIC DNA]</scope>
    <source>
        <strain evidence="19 20">M1803</strain>
    </source>
</reference>
<evidence type="ECO:0000259" key="18">
    <source>
        <dbReference type="Pfam" id="PF05201"/>
    </source>
</evidence>
<evidence type="ECO:0000313" key="19">
    <source>
        <dbReference type="EMBL" id="QOV88372.1"/>
    </source>
</evidence>
<keyword evidence="6 9" id="KW-0627">Porphyrin biosynthesis</keyword>
<feature type="binding site" evidence="9 12">
    <location>
        <begin position="194"/>
        <end position="199"/>
    </location>
    <ligand>
        <name>NADP(+)</name>
        <dbReference type="ChEBI" id="CHEBI:58349"/>
    </ligand>
</feature>
<comment type="subunit">
    <text evidence="9">Homodimer.</text>
</comment>
<feature type="domain" description="Glutamyl-tRNA reductase N-terminal" evidence="18">
    <location>
        <begin position="7"/>
        <end position="161"/>
    </location>
</feature>
<dbReference type="InterPro" id="IPR036453">
    <property type="entry name" value="GluRdtase_dimer_dom_sf"/>
</dbReference>
<evidence type="ECO:0000256" key="12">
    <source>
        <dbReference type="PIRSR" id="PIRSR000445-3"/>
    </source>
</evidence>
<comment type="catalytic activity">
    <reaction evidence="7 9 14">
        <text>(S)-4-amino-5-oxopentanoate + tRNA(Glu) + NADP(+) = L-glutamyl-tRNA(Glu) + NADPH + H(+)</text>
        <dbReference type="Rhea" id="RHEA:12344"/>
        <dbReference type="Rhea" id="RHEA-COMP:9663"/>
        <dbReference type="Rhea" id="RHEA-COMP:9680"/>
        <dbReference type="ChEBI" id="CHEBI:15378"/>
        <dbReference type="ChEBI" id="CHEBI:57501"/>
        <dbReference type="ChEBI" id="CHEBI:57783"/>
        <dbReference type="ChEBI" id="CHEBI:58349"/>
        <dbReference type="ChEBI" id="CHEBI:78442"/>
        <dbReference type="ChEBI" id="CHEBI:78520"/>
        <dbReference type="EC" id="1.2.1.70"/>
    </reaction>
</comment>
<dbReference type="InterPro" id="IPR018214">
    <property type="entry name" value="GluRdtase_CS"/>
</dbReference>
<dbReference type="InterPro" id="IPR000343">
    <property type="entry name" value="4pyrrol_synth_GluRdtase"/>
</dbReference>
<keyword evidence="20" id="KW-1185">Reference proteome</keyword>
<comment type="pathway">
    <text evidence="1 9 14">Porphyrin-containing compound metabolism; protoporphyrin-IX biosynthesis; 5-aminolevulinate from L-glutamyl-tRNA(Glu): step 1/2.</text>
</comment>
<dbReference type="Gene3D" id="3.30.460.30">
    <property type="entry name" value="Glutamyl-tRNA reductase, N-terminal domain"/>
    <property type="match status" value="1"/>
</dbReference>
<dbReference type="GO" id="GO:0008883">
    <property type="term" value="F:glutamyl-tRNA reductase activity"/>
    <property type="evidence" value="ECO:0007669"/>
    <property type="project" value="UniProtKB-UniRule"/>
</dbReference>
<dbReference type="AlphaFoldDB" id="A0A7M2WT75"/>
<dbReference type="Pfam" id="PF05201">
    <property type="entry name" value="GlutR_N"/>
    <property type="match status" value="1"/>
</dbReference>
<dbReference type="EC" id="1.2.1.70" evidence="3 9"/>
<gene>
    <name evidence="9" type="primary">hemA</name>
    <name evidence="19" type="ORF">IPV69_19265</name>
</gene>
<evidence type="ECO:0000256" key="10">
    <source>
        <dbReference type="PIRSR" id="PIRSR000445-1"/>
    </source>
</evidence>
<dbReference type="Proteomes" id="UP000593765">
    <property type="component" value="Chromosome"/>
</dbReference>
<sequence length="460" mass="50846">MQRLLLLGLNHTTAPLEVREKLAFSPAQRDAAVAALRARFPECEAVLLSTCNRVEIYVSRGGTFHHPHPVVEELVDFLAESHALPPEGVRPHLYHKAGREAALHLFRVASSLDSLVLGENQILGQVREAYETAKAQNTTGAILNPLFQRAVAVGKQVRSDTALAEGRLSIASVAVEYAGRIFETFSDKTVLCIGAGKMATLVLEHLVALAPGKLLLCNRNADRATALAEQFKGAAVPFDRLADHLAAADIVVTSTGSIDPIITRAMFTKVLRRRRYRPVFLIDIAVPRDIEASVGELEQVYLYNVDDLQQVVAGTQQQRQSAVQDAEAIVSKHLDEFAVWHRQREMGPTIDRLYKRYHRMAREELDRTINKLPAAAQQERAALEEMTRRIVNKLLHRPIHAMRHADPEHPEIPYVHAMEKLFDLEEELNEAVGGTGAAAEKPASTSIDQSPPTSKPDDAA</sequence>
<keyword evidence="4 9" id="KW-0521">NADP</keyword>
<feature type="binding site" evidence="9 11">
    <location>
        <position position="125"/>
    </location>
    <ligand>
        <name>substrate</name>
    </ligand>
</feature>
<dbReference type="PANTHER" id="PTHR43013:SF1">
    <property type="entry name" value="GLUTAMYL-TRNA REDUCTASE"/>
    <property type="match status" value="1"/>
</dbReference>
<evidence type="ECO:0000256" key="9">
    <source>
        <dbReference type="HAMAP-Rule" id="MF_00087"/>
    </source>
</evidence>
<evidence type="ECO:0000259" key="17">
    <source>
        <dbReference type="Pfam" id="PF01488"/>
    </source>
</evidence>
<evidence type="ECO:0000256" key="1">
    <source>
        <dbReference type="ARBA" id="ARBA00005059"/>
    </source>
</evidence>
<evidence type="ECO:0000256" key="15">
    <source>
        <dbReference type="SAM" id="MobiDB-lite"/>
    </source>
</evidence>
<proteinExistence type="inferred from homology"/>